<feature type="transmembrane region" description="Helical" evidence="2">
    <location>
        <begin position="12"/>
        <end position="35"/>
    </location>
</feature>
<dbReference type="Proteomes" id="UP000650511">
    <property type="component" value="Unassembled WGS sequence"/>
</dbReference>
<feature type="transmembrane region" description="Helical" evidence="2">
    <location>
        <begin position="81"/>
        <end position="103"/>
    </location>
</feature>
<reference evidence="3" key="1">
    <citation type="journal article" date="2014" name="Int. J. Syst. Evol. Microbiol.">
        <title>Complete genome sequence of Corynebacterium casei LMG S-19264T (=DSM 44701T), isolated from a smear-ripened cheese.</title>
        <authorList>
            <consortium name="US DOE Joint Genome Institute (JGI-PGF)"/>
            <person name="Walter F."/>
            <person name="Albersmeier A."/>
            <person name="Kalinowski J."/>
            <person name="Ruckert C."/>
        </authorList>
    </citation>
    <scope>NUCLEOTIDE SEQUENCE</scope>
    <source>
        <strain evidence="3">CGMCC 1.14988</strain>
    </source>
</reference>
<feature type="transmembrane region" description="Helical" evidence="2">
    <location>
        <begin position="123"/>
        <end position="150"/>
    </location>
</feature>
<feature type="transmembrane region" description="Helical" evidence="2">
    <location>
        <begin position="200"/>
        <end position="219"/>
    </location>
</feature>
<feature type="region of interest" description="Disordered" evidence="1">
    <location>
        <begin position="231"/>
        <end position="254"/>
    </location>
</feature>
<evidence type="ECO:0008006" key="5">
    <source>
        <dbReference type="Google" id="ProtNLM"/>
    </source>
</evidence>
<accession>A0A8J3EX23</accession>
<evidence type="ECO:0000313" key="4">
    <source>
        <dbReference type="Proteomes" id="UP000650511"/>
    </source>
</evidence>
<evidence type="ECO:0000256" key="2">
    <source>
        <dbReference type="SAM" id="Phobius"/>
    </source>
</evidence>
<keyword evidence="2" id="KW-0812">Transmembrane</keyword>
<dbReference type="InterPro" id="IPR002798">
    <property type="entry name" value="SpoIIM-like"/>
</dbReference>
<reference evidence="3" key="2">
    <citation type="submission" date="2020-09" db="EMBL/GenBank/DDBJ databases">
        <authorList>
            <person name="Sun Q."/>
            <person name="Zhou Y."/>
        </authorList>
    </citation>
    <scope>NUCLEOTIDE SEQUENCE</scope>
    <source>
        <strain evidence="3">CGMCC 1.14988</strain>
    </source>
</reference>
<dbReference type="AlphaFoldDB" id="A0A8J3EX23"/>
<comment type="caution">
    <text evidence="3">The sequence shown here is derived from an EMBL/GenBank/DDBJ whole genome shotgun (WGS) entry which is preliminary data.</text>
</comment>
<organism evidence="3 4">
    <name type="scientific">Egicoccus halophilus</name>
    <dbReference type="NCBI Taxonomy" id="1670830"/>
    <lineage>
        <taxon>Bacteria</taxon>
        <taxon>Bacillati</taxon>
        <taxon>Actinomycetota</taxon>
        <taxon>Nitriliruptoria</taxon>
        <taxon>Egicoccales</taxon>
        <taxon>Egicoccaceae</taxon>
        <taxon>Egicoccus</taxon>
    </lineage>
</organism>
<dbReference type="EMBL" id="BMHA01000003">
    <property type="protein sequence ID" value="GGI04903.1"/>
    <property type="molecule type" value="Genomic_DNA"/>
</dbReference>
<dbReference type="PANTHER" id="PTHR35337">
    <property type="entry name" value="SLR1478 PROTEIN"/>
    <property type="match status" value="1"/>
</dbReference>
<proteinExistence type="predicted"/>
<dbReference type="PANTHER" id="PTHR35337:SF1">
    <property type="entry name" value="SLR1478 PROTEIN"/>
    <property type="match status" value="1"/>
</dbReference>
<protein>
    <recommendedName>
        <fullName evidence="5">Stage II sporulation protein M</fullName>
    </recommendedName>
</protein>
<dbReference type="RefSeq" id="WP_165403994.1">
    <property type="nucleotide sequence ID" value="NZ_BMHA01000003.1"/>
</dbReference>
<name>A0A8J3EX23_9ACTN</name>
<sequence>MRWSFPAAVWHARVAVLAATVVFVAAFAAPALWLANSPAAVEAAMPETARQSYLEEEFEGYYSAEPGTTFAARVFTNNARVGALAFASGIAAGVPTLVVLVVNGLNVGVAAGMFHAAGEAARFWGLILPHGLLELTAVFVAGGAGLRLGWALIAPGERFRRQALAEEGRRCVVIVIGLVLVFLVAGLLEGYVTPAPWPTWARVGTGALVWVAFLAYVGIYGRDAARHGRTGALGESSAGSADVEGQPPRALTSR</sequence>
<keyword evidence="4" id="KW-1185">Reference proteome</keyword>
<keyword evidence="2" id="KW-0472">Membrane</keyword>
<keyword evidence="2" id="KW-1133">Transmembrane helix</keyword>
<evidence type="ECO:0000256" key="1">
    <source>
        <dbReference type="SAM" id="MobiDB-lite"/>
    </source>
</evidence>
<gene>
    <name evidence="3" type="ORF">GCM10011354_11420</name>
</gene>
<feature type="transmembrane region" description="Helical" evidence="2">
    <location>
        <begin position="171"/>
        <end position="188"/>
    </location>
</feature>
<evidence type="ECO:0000313" key="3">
    <source>
        <dbReference type="EMBL" id="GGI04903.1"/>
    </source>
</evidence>
<dbReference type="Pfam" id="PF01944">
    <property type="entry name" value="SpoIIM"/>
    <property type="match status" value="1"/>
</dbReference>